<feature type="transmembrane region" description="Helical" evidence="1">
    <location>
        <begin position="76"/>
        <end position="96"/>
    </location>
</feature>
<dbReference type="RefSeq" id="WP_076087983.1">
    <property type="nucleotide sequence ID" value="NZ_CP019070.1"/>
</dbReference>
<name>A0A1P8KP77_9BACT</name>
<organism evidence="2 3">
    <name type="scientific">Poseidonibacter parvus</name>
    <dbReference type="NCBI Taxonomy" id="1850254"/>
    <lineage>
        <taxon>Bacteria</taxon>
        <taxon>Pseudomonadati</taxon>
        <taxon>Campylobacterota</taxon>
        <taxon>Epsilonproteobacteria</taxon>
        <taxon>Campylobacterales</taxon>
        <taxon>Arcobacteraceae</taxon>
        <taxon>Poseidonibacter</taxon>
    </lineage>
</organism>
<evidence type="ECO:0000256" key="1">
    <source>
        <dbReference type="SAM" id="Phobius"/>
    </source>
</evidence>
<dbReference type="EMBL" id="CP019070">
    <property type="protein sequence ID" value="APW66336.1"/>
    <property type="molecule type" value="Genomic_DNA"/>
</dbReference>
<dbReference type="Proteomes" id="UP000186074">
    <property type="component" value="Chromosome"/>
</dbReference>
<feature type="transmembrane region" description="Helical" evidence="1">
    <location>
        <begin position="49"/>
        <end position="70"/>
    </location>
</feature>
<keyword evidence="1" id="KW-0812">Transmembrane</keyword>
<proteinExistence type="predicted"/>
<evidence type="ECO:0000313" key="3">
    <source>
        <dbReference type="Proteomes" id="UP000186074"/>
    </source>
</evidence>
<keyword evidence="3" id="KW-1185">Reference proteome</keyword>
<gene>
    <name evidence="2" type="ORF">LPB137_10995</name>
</gene>
<reference evidence="2 3" key="1">
    <citation type="submission" date="2017-01" db="EMBL/GenBank/DDBJ databases">
        <title>Genome sequencing of Arcobacter sp. LPB0137.</title>
        <authorList>
            <person name="Lee G.-W."/>
            <person name="Yi H."/>
        </authorList>
    </citation>
    <scope>NUCLEOTIDE SEQUENCE [LARGE SCALE GENOMIC DNA]</scope>
    <source>
        <strain evidence="2 3">LPB0137</strain>
    </source>
</reference>
<dbReference type="AlphaFoldDB" id="A0A1P8KP77"/>
<dbReference type="KEGG" id="alp:LPB137_10995"/>
<keyword evidence="1" id="KW-0472">Membrane</keyword>
<sequence length="115" mass="13421">MINKTKKEIYDFSSNIKTSKNSDELLNYINYSFYSSIKLLISISKVFSIYWKVVLPIIITISILTLLSLVEKFPSILSTEVSFAILAFLIAFKFYYISSSKKYFIHCIEEIKKTF</sequence>
<accession>A0A1P8KP77</accession>
<evidence type="ECO:0000313" key="2">
    <source>
        <dbReference type="EMBL" id="APW66336.1"/>
    </source>
</evidence>
<protein>
    <submittedName>
        <fullName evidence="2">Uncharacterized protein</fullName>
    </submittedName>
</protein>
<keyword evidence="1" id="KW-1133">Transmembrane helix</keyword>